<evidence type="ECO:0000256" key="6">
    <source>
        <dbReference type="ARBA" id="ARBA00023098"/>
    </source>
</evidence>
<keyword evidence="9 13" id="KW-0456">Lyase</keyword>
<dbReference type="GO" id="GO:0006646">
    <property type="term" value="P:phosphatidylethanolamine biosynthetic process"/>
    <property type="evidence" value="ECO:0007669"/>
    <property type="project" value="UniProtKB-UniPathway"/>
</dbReference>
<comment type="caution">
    <text evidence="13">The sequence shown here is derived from an EMBL/GenBank/DDBJ whole genome shotgun (WGS) entry which is preliminary data.</text>
</comment>
<evidence type="ECO:0000256" key="7">
    <source>
        <dbReference type="ARBA" id="ARBA00023145"/>
    </source>
</evidence>
<dbReference type="EC" id="4.1.1.65" evidence="3"/>
<dbReference type="InterPro" id="IPR003817">
    <property type="entry name" value="PS_Dcarbxylase"/>
</dbReference>
<organism evidence="13 14">
    <name type="scientific">Croceibacterium xixiisoli</name>
    <dbReference type="NCBI Taxonomy" id="1476466"/>
    <lineage>
        <taxon>Bacteria</taxon>
        <taxon>Pseudomonadati</taxon>
        <taxon>Pseudomonadota</taxon>
        <taxon>Alphaproteobacteria</taxon>
        <taxon>Sphingomonadales</taxon>
        <taxon>Erythrobacteraceae</taxon>
        <taxon>Croceibacterium</taxon>
    </lineage>
</organism>
<evidence type="ECO:0000256" key="2">
    <source>
        <dbReference type="ARBA" id="ARBA00005189"/>
    </source>
</evidence>
<evidence type="ECO:0000256" key="9">
    <source>
        <dbReference type="ARBA" id="ARBA00023239"/>
    </source>
</evidence>
<dbReference type="InterPro" id="IPR033177">
    <property type="entry name" value="PSD-B"/>
</dbReference>
<comment type="cofactor">
    <cofactor evidence="1">
        <name>pyruvate</name>
        <dbReference type="ChEBI" id="CHEBI:15361"/>
    </cofactor>
</comment>
<dbReference type="UniPathway" id="UPA00558"/>
<dbReference type="PANTHER" id="PTHR10067">
    <property type="entry name" value="PHOSPHATIDYLSERINE DECARBOXYLASE"/>
    <property type="match status" value="1"/>
</dbReference>
<reference evidence="13 14" key="1">
    <citation type="submission" date="2019-12" db="EMBL/GenBank/DDBJ databases">
        <title>Genomic-based taxomic classification of the family Erythrobacteraceae.</title>
        <authorList>
            <person name="Xu L."/>
        </authorList>
    </citation>
    <scope>NUCLEOTIDE SEQUENCE [LARGE SCALE GENOMIC DNA]</scope>
    <source>
        <strain evidence="13 14">S36</strain>
    </source>
</reference>
<dbReference type="PANTHER" id="PTHR10067:SF6">
    <property type="entry name" value="PHOSPHATIDYLSERINE DECARBOXYLASE PROENZYME, MITOCHONDRIAL"/>
    <property type="match status" value="1"/>
</dbReference>
<dbReference type="EMBL" id="WTYJ01000002">
    <property type="protein sequence ID" value="MXO99934.1"/>
    <property type="molecule type" value="Genomic_DNA"/>
</dbReference>
<keyword evidence="6" id="KW-0443">Lipid metabolism</keyword>
<name>A0A6I4TVE9_9SPHN</name>
<evidence type="ECO:0000256" key="12">
    <source>
        <dbReference type="ARBA" id="ARBA00024326"/>
    </source>
</evidence>
<evidence type="ECO:0000256" key="3">
    <source>
        <dbReference type="ARBA" id="ARBA00012243"/>
    </source>
</evidence>
<dbReference type="GO" id="GO:0004609">
    <property type="term" value="F:phosphatidylserine decarboxylase activity"/>
    <property type="evidence" value="ECO:0007669"/>
    <property type="project" value="UniProtKB-EC"/>
</dbReference>
<evidence type="ECO:0000256" key="4">
    <source>
        <dbReference type="ARBA" id="ARBA00022516"/>
    </source>
</evidence>
<keyword evidence="14" id="KW-1185">Reference proteome</keyword>
<evidence type="ECO:0000256" key="5">
    <source>
        <dbReference type="ARBA" id="ARBA00022793"/>
    </source>
</evidence>
<evidence type="ECO:0000256" key="10">
    <source>
        <dbReference type="ARBA" id="ARBA00023264"/>
    </source>
</evidence>
<comment type="pathway">
    <text evidence="2">Lipid metabolism.</text>
</comment>
<accession>A0A6I4TVE9</accession>
<proteinExistence type="predicted"/>
<protein>
    <recommendedName>
        <fullName evidence="3">phosphatidylserine decarboxylase</fullName>
        <ecNumber evidence="3">4.1.1.65</ecNumber>
    </recommendedName>
</protein>
<keyword evidence="11" id="KW-0670">Pyruvate</keyword>
<keyword evidence="5" id="KW-0210">Decarboxylase</keyword>
<evidence type="ECO:0000256" key="8">
    <source>
        <dbReference type="ARBA" id="ARBA00023209"/>
    </source>
</evidence>
<evidence type="ECO:0000256" key="11">
    <source>
        <dbReference type="ARBA" id="ARBA00023317"/>
    </source>
</evidence>
<gene>
    <name evidence="13" type="primary">psd</name>
    <name evidence="13" type="ORF">GRI97_13150</name>
</gene>
<keyword evidence="7" id="KW-0865">Zymogen</keyword>
<dbReference type="AlphaFoldDB" id="A0A6I4TVE9"/>
<sequence length="279" mass="30551">MTGAAPVNFALTNRLPRRWLTQMVGRLSKIENPWVARASIATWRFFADVDLSDATERNYRSMHACFTRSLRPGSRPADPDPAVWCSPSDGIVGACGAIDSDMVLQAKGHPYPLSELIGGSSDWLHGGHYVTLRLTSGMYHRFHAPHDAVVEQVRYFPGDCWNVNAPALDRVDRLYCRNERAVLRLTAGPDAQPMLLVPVAAILVAGIRLHFLDTPTLLRERGSAPVACNARLAKGEEMGWFEHGSTIIVLVPKGFTLAPGVATGTKLRAGQALFQRVDG</sequence>
<evidence type="ECO:0000313" key="13">
    <source>
        <dbReference type="EMBL" id="MXO99934.1"/>
    </source>
</evidence>
<keyword evidence="10" id="KW-1208">Phospholipid metabolism</keyword>
<evidence type="ECO:0000313" key="14">
    <source>
        <dbReference type="Proteomes" id="UP000469430"/>
    </source>
</evidence>
<keyword evidence="4" id="KW-0444">Lipid biosynthesis</keyword>
<comment type="pathway">
    <text evidence="12">Phospholipid metabolism; phosphatidylethanolamine biosynthesis.</text>
</comment>
<dbReference type="Pfam" id="PF02666">
    <property type="entry name" value="PS_Dcarbxylase"/>
    <property type="match status" value="1"/>
</dbReference>
<keyword evidence="8" id="KW-0594">Phospholipid biosynthesis</keyword>
<evidence type="ECO:0000256" key="1">
    <source>
        <dbReference type="ARBA" id="ARBA00001928"/>
    </source>
</evidence>
<dbReference type="Proteomes" id="UP000469430">
    <property type="component" value="Unassembled WGS sequence"/>
</dbReference>
<dbReference type="NCBIfam" id="TIGR00163">
    <property type="entry name" value="PS_decarb"/>
    <property type="match status" value="1"/>
</dbReference>